<accession>A0A3B0Z2E4</accession>
<gene>
    <name evidence="1" type="ORF">MNBD_GAMMA13-1678</name>
</gene>
<dbReference type="InterPro" id="IPR011990">
    <property type="entry name" value="TPR-like_helical_dom_sf"/>
</dbReference>
<sequence>MKYQLLTLVVTATLSGCSLFSGGYRDSDAQATVADLEPAQLPTVPATDAGKNRAAAMRHYQAFLDESDDNTFVPEAIRRLADLHLENEQDALLEGTLAPGDSKAAQLYAELLKRFPDHGRNDSALYQLARANEQTGEIEPSMAALTRYSDNYKGSGKYDEVQFRRGEYLFVRREYRQAEIAYQAVLDRGESSDFHQQALYKIGWARFKLNHYDDALNAYMQLLDETIGEHNTAELPDGISRSDKERINDTLRAVSLSFSYLGGTNEIRNYYTEHGTRTYEPLIYANLAALHLNKERYTDAAETYSLFANAHPNHPEAPLFQSSVIDVYKKAGFSKRVLKEKQAYIERYEPAAAYWKQHDPAKSKGVLQQVQRHLRDVAQHYHALAQVEKKPKTYADAGHWYQLYLRAFPQSEQAPYMNFLYAELLTSAGQHGLAANQYEQTAYMYGTHRKAAEAGYAALLAYQKHEPTLRGRAKTDWHRKGINSSLRFAGEFPDHKQALPARTLASQQLYALKDYSAAVAAAKPVIDNPNAPKKLQLSAWTVTAHAEFDQSDFQRAELAYQQVLARTPRNDKQRSKLQEKLAATIYKQGEQEKIAGNMAGAAEHFLRITKVVPGSNINVTAQYDAAAAYIALKQWPAAIRILERWRRSNPKNKLQPDVTRKLAVLYQENNQPLQAAGEFARIADTEKDPRMKREATLTTATLYQQAGRDKQAIDAYKRFIKRYPQPLEAAMEARYQLVLLYGKNRQTGKQRYWQKQLVEADRVAGRQRNQRTRYLAAHAQLALVGDMLRAYQQVQLKEPLKKNLARKKKTMQAAIKGYTQAAAYEVTDVTTESTFRIGEIYTSFGEALMTSQRPRNLNAEELEQYDILLEEQAYPFEEKAIGIHETNIRRTTDGIYDEWIKKSLATLAKLMPVRYAKQEKGERFVAVLQ</sequence>
<reference evidence="1" key="1">
    <citation type="submission" date="2018-06" db="EMBL/GenBank/DDBJ databases">
        <authorList>
            <person name="Zhirakovskaya E."/>
        </authorList>
    </citation>
    <scope>NUCLEOTIDE SEQUENCE</scope>
</reference>
<dbReference type="AlphaFoldDB" id="A0A3B0Z2E4"/>
<protein>
    <submittedName>
        <fullName evidence="1">TPR domain protein, putative component of TonB system</fullName>
    </submittedName>
</protein>
<dbReference type="Pfam" id="PF13432">
    <property type="entry name" value="TPR_16"/>
    <property type="match status" value="1"/>
</dbReference>
<dbReference type="PROSITE" id="PS51257">
    <property type="entry name" value="PROKAR_LIPOPROTEIN"/>
    <property type="match status" value="1"/>
</dbReference>
<dbReference type="SMART" id="SM00028">
    <property type="entry name" value="TPR"/>
    <property type="match status" value="7"/>
</dbReference>
<organism evidence="1">
    <name type="scientific">hydrothermal vent metagenome</name>
    <dbReference type="NCBI Taxonomy" id="652676"/>
    <lineage>
        <taxon>unclassified sequences</taxon>
        <taxon>metagenomes</taxon>
        <taxon>ecological metagenomes</taxon>
    </lineage>
</organism>
<dbReference type="SUPFAM" id="SSF48452">
    <property type="entry name" value="TPR-like"/>
    <property type="match status" value="2"/>
</dbReference>
<dbReference type="InterPro" id="IPR019734">
    <property type="entry name" value="TPR_rpt"/>
</dbReference>
<dbReference type="Pfam" id="PF13174">
    <property type="entry name" value="TPR_6"/>
    <property type="match status" value="2"/>
</dbReference>
<dbReference type="Gene3D" id="1.25.40.10">
    <property type="entry name" value="Tetratricopeptide repeat domain"/>
    <property type="match status" value="5"/>
</dbReference>
<name>A0A3B0Z2E4_9ZZZZ</name>
<dbReference type="EMBL" id="UOFK01000229">
    <property type="protein sequence ID" value="VAW80599.1"/>
    <property type="molecule type" value="Genomic_DNA"/>
</dbReference>
<proteinExistence type="predicted"/>
<evidence type="ECO:0000313" key="1">
    <source>
        <dbReference type="EMBL" id="VAW80599.1"/>
    </source>
</evidence>